<protein>
    <recommendedName>
        <fullName evidence="4 10">2-dehydropantoate 2-reductase</fullName>
        <ecNumber evidence="3 10">1.1.1.169</ecNumber>
    </recommendedName>
    <alternativeName>
        <fullName evidence="8 10">Ketopantoate reductase</fullName>
    </alternativeName>
</protein>
<evidence type="ECO:0000313" key="13">
    <source>
        <dbReference type="EMBL" id="UZF84901.1"/>
    </source>
</evidence>
<evidence type="ECO:0000256" key="9">
    <source>
        <dbReference type="ARBA" id="ARBA00048793"/>
    </source>
</evidence>
<comment type="catalytic activity">
    <reaction evidence="9 10">
        <text>(R)-pantoate + NADP(+) = 2-dehydropantoate + NADPH + H(+)</text>
        <dbReference type="Rhea" id="RHEA:16233"/>
        <dbReference type="ChEBI" id="CHEBI:11561"/>
        <dbReference type="ChEBI" id="CHEBI:15378"/>
        <dbReference type="ChEBI" id="CHEBI:15980"/>
        <dbReference type="ChEBI" id="CHEBI:57783"/>
        <dbReference type="ChEBI" id="CHEBI:58349"/>
        <dbReference type="EC" id="1.1.1.169"/>
    </reaction>
</comment>
<evidence type="ECO:0000256" key="7">
    <source>
        <dbReference type="ARBA" id="ARBA00023002"/>
    </source>
</evidence>
<dbReference type="AlphaFoldDB" id="A0A9E7ZRM9"/>
<sequence>MTRVCIYGAGLVGCYLGGRLLAAGADTRLIGRPAMGDALRREGLATSCYDGRSWRTRPGSILFGTDAAMAADADLVLVTVKSGATAEAARELAAVLAPTAIVVSFQNGIGNGAVLKQALGERLVLDGIVPFNIVAKGPGHFHQASEGHLYVQAAAGADASLAVFTPTGMLLERPAEMRPVQWAKLLLNLNNAVNALANLPLKQELSQRGYRRCLAAAQREALGLLDEAGIRPARLTPLPPHRIPTLLELPDFVFALLARRMLAIDPSARSSMAEDLAAGRPTEVDWINGEVVRLAEGLGRTAPVNARLCALVHAAESVASRPSWSPAALLAELRQAAESGRT</sequence>
<evidence type="ECO:0000256" key="3">
    <source>
        <dbReference type="ARBA" id="ARBA00013014"/>
    </source>
</evidence>
<dbReference type="SUPFAM" id="SSF48179">
    <property type="entry name" value="6-phosphogluconate dehydrogenase C-terminal domain-like"/>
    <property type="match status" value="1"/>
</dbReference>
<feature type="domain" description="Ketopantoate reductase C-terminal" evidence="12">
    <location>
        <begin position="177"/>
        <end position="316"/>
    </location>
</feature>
<evidence type="ECO:0000256" key="1">
    <source>
        <dbReference type="ARBA" id="ARBA00004994"/>
    </source>
</evidence>
<evidence type="ECO:0000256" key="10">
    <source>
        <dbReference type="RuleBase" id="RU362068"/>
    </source>
</evidence>
<evidence type="ECO:0000256" key="6">
    <source>
        <dbReference type="ARBA" id="ARBA00022857"/>
    </source>
</evidence>
<proteinExistence type="inferred from homology"/>
<keyword evidence="6 10" id="KW-0521">NADP</keyword>
<name>A0A9E7ZRM9_9HYPH</name>
<evidence type="ECO:0000256" key="4">
    <source>
        <dbReference type="ARBA" id="ARBA00019465"/>
    </source>
</evidence>
<evidence type="ECO:0000259" key="11">
    <source>
        <dbReference type="Pfam" id="PF02558"/>
    </source>
</evidence>
<dbReference type="Pfam" id="PF02558">
    <property type="entry name" value="ApbA"/>
    <property type="match status" value="1"/>
</dbReference>
<dbReference type="PANTHER" id="PTHR43765">
    <property type="entry name" value="2-DEHYDROPANTOATE 2-REDUCTASE-RELATED"/>
    <property type="match status" value="1"/>
</dbReference>
<dbReference type="InterPro" id="IPR036291">
    <property type="entry name" value="NAD(P)-bd_dom_sf"/>
</dbReference>
<evidence type="ECO:0000256" key="8">
    <source>
        <dbReference type="ARBA" id="ARBA00032024"/>
    </source>
</evidence>
<dbReference type="GO" id="GO:0008677">
    <property type="term" value="F:2-dehydropantoate 2-reductase activity"/>
    <property type="evidence" value="ECO:0007669"/>
    <property type="project" value="UniProtKB-EC"/>
</dbReference>
<dbReference type="SUPFAM" id="SSF51735">
    <property type="entry name" value="NAD(P)-binding Rossmann-fold domains"/>
    <property type="match status" value="1"/>
</dbReference>
<dbReference type="InterPro" id="IPR013752">
    <property type="entry name" value="KPA_reductase"/>
</dbReference>
<comment type="function">
    <text evidence="10">Catalyzes the NADPH-dependent reduction of ketopantoate into pantoic acid.</text>
</comment>
<dbReference type="EMBL" id="CP102774">
    <property type="protein sequence ID" value="UZF84901.1"/>
    <property type="molecule type" value="Genomic_DNA"/>
</dbReference>
<comment type="pathway">
    <text evidence="1 10">Cofactor biosynthesis; (R)-pantothenate biosynthesis; (R)-pantoate from 3-methyl-2-oxobutanoate: step 2/2.</text>
</comment>
<keyword evidence="5 10" id="KW-0566">Pantothenate biosynthesis</keyword>
<dbReference type="Gene3D" id="1.10.1040.10">
    <property type="entry name" value="N-(1-d-carboxylethyl)-l-norvaline Dehydrogenase, domain 2"/>
    <property type="match status" value="1"/>
</dbReference>
<evidence type="ECO:0000256" key="2">
    <source>
        <dbReference type="ARBA" id="ARBA00007870"/>
    </source>
</evidence>
<dbReference type="GO" id="GO:0015940">
    <property type="term" value="P:pantothenate biosynthetic process"/>
    <property type="evidence" value="ECO:0007669"/>
    <property type="project" value="UniProtKB-KW"/>
</dbReference>
<dbReference type="NCBIfam" id="NF006083">
    <property type="entry name" value="PRK08229.1"/>
    <property type="match status" value="1"/>
</dbReference>
<dbReference type="NCBIfam" id="TIGR00745">
    <property type="entry name" value="apbA_panE"/>
    <property type="match status" value="1"/>
</dbReference>
<dbReference type="InterPro" id="IPR050838">
    <property type="entry name" value="Ketopantoate_reductase"/>
</dbReference>
<dbReference type="GO" id="GO:0005737">
    <property type="term" value="C:cytoplasm"/>
    <property type="evidence" value="ECO:0007669"/>
    <property type="project" value="TreeGrafter"/>
</dbReference>
<dbReference type="PANTHER" id="PTHR43765:SF2">
    <property type="entry name" value="2-DEHYDROPANTOATE 2-REDUCTASE"/>
    <property type="match status" value="1"/>
</dbReference>
<evidence type="ECO:0000256" key="5">
    <source>
        <dbReference type="ARBA" id="ARBA00022655"/>
    </source>
</evidence>
<dbReference type="Gene3D" id="3.40.50.720">
    <property type="entry name" value="NAD(P)-binding Rossmann-like Domain"/>
    <property type="match status" value="1"/>
</dbReference>
<evidence type="ECO:0000259" key="12">
    <source>
        <dbReference type="Pfam" id="PF08546"/>
    </source>
</evidence>
<gene>
    <name evidence="13" type="ORF">NWE54_13755</name>
</gene>
<feature type="domain" description="Ketopantoate reductase N-terminal" evidence="11">
    <location>
        <begin position="4"/>
        <end position="154"/>
    </location>
</feature>
<dbReference type="InterPro" id="IPR013328">
    <property type="entry name" value="6PGD_dom2"/>
</dbReference>
<dbReference type="Pfam" id="PF08546">
    <property type="entry name" value="ApbA_C"/>
    <property type="match status" value="1"/>
</dbReference>
<keyword evidence="7 10" id="KW-0560">Oxidoreductase</keyword>
<dbReference type="EC" id="1.1.1.169" evidence="3 10"/>
<comment type="similarity">
    <text evidence="2 10">Belongs to the ketopantoate reductase family.</text>
</comment>
<dbReference type="InterPro" id="IPR008927">
    <property type="entry name" value="6-PGluconate_DH-like_C_sf"/>
</dbReference>
<organism evidence="13">
    <name type="scientific">Bosea sp. NBC_00436</name>
    <dbReference type="NCBI Taxonomy" id="2969620"/>
    <lineage>
        <taxon>Bacteria</taxon>
        <taxon>Pseudomonadati</taxon>
        <taxon>Pseudomonadota</taxon>
        <taxon>Alphaproteobacteria</taxon>
        <taxon>Hyphomicrobiales</taxon>
        <taxon>Boseaceae</taxon>
        <taxon>Bosea</taxon>
    </lineage>
</organism>
<dbReference type="InterPro" id="IPR003710">
    <property type="entry name" value="ApbA"/>
</dbReference>
<dbReference type="InterPro" id="IPR013332">
    <property type="entry name" value="KPR_N"/>
</dbReference>
<accession>A0A9E7ZRM9</accession>
<dbReference type="GO" id="GO:0050661">
    <property type="term" value="F:NADP binding"/>
    <property type="evidence" value="ECO:0007669"/>
    <property type="project" value="TreeGrafter"/>
</dbReference>
<reference evidence="13" key="1">
    <citation type="submission" date="2022-08" db="EMBL/GenBank/DDBJ databases">
        <title>Complete Genome Sequences of 2 Bosea sp. soil isolates.</title>
        <authorList>
            <person name="Alvarez Arevalo M."/>
            <person name="Sterndorff E.B."/>
            <person name="Faurdal D."/>
            <person name="Joergensen T.S."/>
            <person name="Weber T."/>
        </authorList>
    </citation>
    <scope>NUCLEOTIDE SEQUENCE</scope>
    <source>
        <strain evidence="13">NBC_00436</strain>
    </source>
</reference>